<dbReference type="GO" id="GO:0015297">
    <property type="term" value="F:antiporter activity"/>
    <property type="evidence" value="ECO:0007669"/>
    <property type="project" value="InterPro"/>
</dbReference>
<feature type="transmembrane region" description="Helical" evidence="6">
    <location>
        <begin position="50"/>
        <end position="73"/>
    </location>
</feature>
<dbReference type="CDD" id="cd13136">
    <property type="entry name" value="MATE_DinF_like"/>
    <property type="match status" value="1"/>
</dbReference>
<keyword evidence="8" id="KW-1185">Reference proteome</keyword>
<proteinExistence type="inferred from homology"/>
<evidence type="ECO:0000256" key="5">
    <source>
        <dbReference type="ARBA" id="ARBA00023136"/>
    </source>
</evidence>
<evidence type="ECO:0000313" key="8">
    <source>
        <dbReference type="Proteomes" id="UP000199073"/>
    </source>
</evidence>
<evidence type="ECO:0000256" key="4">
    <source>
        <dbReference type="ARBA" id="ARBA00022989"/>
    </source>
</evidence>
<feature type="transmembrane region" description="Helical" evidence="6">
    <location>
        <begin position="349"/>
        <end position="371"/>
    </location>
</feature>
<feature type="transmembrane region" description="Helical" evidence="6">
    <location>
        <begin position="240"/>
        <end position="259"/>
    </location>
</feature>
<dbReference type="GO" id="GO:0042910">
    <property type="term" value="F:xenobiotic transmembrane transporter activity"/>
    <property type="evidence" value="ECO:0007669"/>
    <property type="project" value="InterPro"/>
</dbReference>
<feature type="transmembrane region" description="Helical" evidence="6">
    <location>
        <begin position="201"/>
        <end position="219"/>
    </location>
</feature>
<evidence type="ECO:0000256" key="1">
    <source>
        <dbReference type="ARBA" id="ARBA00004141"/>
    </source>
</evidence>
<feature type="transmembrane region" description="Helical" evidence="6">
    <location>
        <begin position="94"/>
        <end position="117"/>
    </location>
</feature>
<sequence>MSSSSCVRQFTRNPVRSFFMLWVPVLFSMVAEPLTGLVDTAFVARLGSEQLAALGIGTVVLTSGLWLFNFLAVGSQTEVSQAGGRNDFDRAKRFGSLAIFLAAAIGLCMALLVSSTASEITALMGGSGRLQEYSVAYIRLRALGGPAVLVTMASFGILYGLADMRSPLLVAVCVNTMNILLDWLLIFGIGPFPSMGVEGAALASSISQWVGAVWCLARIKKQLGFTTRVTTDDVRKLMSIGRDMFVRTGSLILFLLLATRSATRLGADAGAAHQAIRQVWIFTNLFLDASAVTAQSVVGYFFGSGSFVRAKQVAKLVSVISFMIGCVLLAVMAAGTTLAGAILVPASGLVLFAPAWMVSAMVQPIAALAFVTDGIHWGTGDFVFLRNVVVLATCCGSLAIVIMDMLGVTSLTAIWWITGAWVFIRAVLGVLRLWPGTARSPLNRAPVMEG</sequence>
<dbReference type="GO" id="GO:0016020">
    <property type="term" value="C:membrane"/>
    <property type="evidence" value="ECO:0007669"/>
    <property type="project" value="UniProtKB-SubCell"/>
</dbReference>
<feature type="transmembrane region" description="Helical" evidence="6">
    <location>
        <begin position="314"/>
        <end position="343"/>
    </location>
</feature>
<feature type="transmembrane region" description="Helical" evidence="6">
    <location>
        <begin position="168"/>
        <end position="189"/>
    </location>
</feature>
<evidence type="ECO:0000256" key="2">
    <source>
        <dbReference type="ARBA" id="ARBA00010199"/>
    </source>
</evidence>
<feature type="transmembrane region" description="Helical" evidence="6">
    <location>
        <begin position="383"/>
        <end position="402"/>
    </location>
</feature>
<keyword evidence="3 6" id="KW-0812">Transmembrane</keyword>
<accession>A0A1H0KJ75</accession>
<dbReference type="PANTHER" id="PTHR42893:SF46">
    <property type="entry name" value="PROTEIN DETOXIFICATION 44, CHLOROPLASTIC"/>
    <property type="match status" value="1"/>
</dbReference>
<feature type="transmembrane region" description="Helical" evidence="6">
    <location>
        <begin position="414"/>
        <end position="434"/>
    </location>
</feature>
<keyword evidence="5 6" id="KW-0472">Membrane</keyword>
<organism evidence="7 8">
    <name type="scientific">Desulforhopalus singaporensis</name>
    <dbReference type="NCBI Taxonomy" id="91360"/>
    <lineage>
        <taxon>Bacteria</taxon>
        <taxon>Pseudomonadati</taxon>
        <taxon>Thermodesulfobacteriota</taxon>
        <taxon>Desulfobulbia</taxon>
        <taxon>Desulfobulbales</taxon>
        <taxon>Desulfocapsaceae</taxon>
        <taxon>Desulforhopalus</taxon>
    </lineage>
</organism>
<feature type="transmembrane region" description="Helical" evidence="6">
    <location>
        <begin position="137"/>
        <end position="161"/>
    </location>
</feature>
<keyword evidence="4 6" id="KW-1133">Transmembrane helix</keyword>
<gene>
    <name evidence="7" type="ORF">SAMN05660330_00518</name>
</gene>
<dbReference type="PANTHER" id="PTHR42893">
    <property type="entry name" value="PROTEIN DETOXIFICATION 44, CHLOROPLASTIC-RELATED"/>
    <property type="match status" value="1"/>
</dbReference>
<dbReference type="Pfam" id="PF01554">
    <property type="entry name" value="MatE"/>
    <property type="match status" value="1"/>
</dbReference>
<comment type="similarity">
    <text evidence="2">Belongs to the multi antimicrobial extrusion (MATE) (TC 2.A.66.1) family.</text>
</comment>
<comment type="subcellular location">
    <subcellularLocation>
        <location evidence="1">Membrane</location>
        <topology evidence="1">Multi-pass membrane protein</topology>
    </subcellularLocation>
</comment>
<reference evidence="7 8" key="1">
    <citation type="submission" date="2016-10" db="EMBL/GenBank/DDBJ databases">
        <authorList>
            <person name="de Groot N.N."/>
        </authorList>
    </citation>
    <scope>NUCLEOTIDE SEQUENCE [LARGE SCALE GENOMIC DNA]</scope>
    <source>
        <strain evidence="7 8">DSM 12130</strain>
    </source>
</reference>
<feature type="transmembrane region" description="Helical" evidence="6">
    <location>
        <begin position="279"/>
        <end position="302"/>
    </location>
</feature>
<dbReference type="EMBL" id="FNJI01000003">
    <property type="protein sequence ID" value="SDO55810.1"/>
    <property type="molecule type" value="Genomic_DNA"/>
</dbReference>
<dbReference type="RefSeq" id="WP_092219488.1">
    <property type="nucleotide sequence ID" value="NZ_FNJI01000003.1"/>
</dbReference>
<evidence type="ECO:0000256" key="6">
    <source>
        <dbReference type="SAM" id="Phobius"/>
    </source>
</evidence>
<dbReference type="OrthoDB" id="9789527at2"/>
<evidence type="ECO:0000256" key="3">
    <source>
        <dbReference type="ARBA" id="ARBA00022692"/>
    </source>
</evidence>
<dbReference type="NCBIfam" id="TIGR00797">
    <property type="entry name" value="matE"/>
    <property type="match status" value="1"/>
</dbReference>
<protein>
    <submittedName>
        <fullName evidence="7">Multidrug resistance protein, MATE family</fullName>
    </submittedName>
</protein>
<name>A0A1H0KJ75_9BACT</name>
<dbReference type="Proteomes" id="UP000199073">
    <property type="component" value="Unassembled WGS sequence"/>
</dbReference>
<dbReference type="AlphaFoldDB" id="A0A1H0KJ75"/>
<dbReference type="STRING" id="91360.SAMN05660330_00518"/>
<dbReference type="InterPro" id="IPR002528">
    <property type="entry name" value="MATE_fam"/>
</dbReference>
<evidence type="ECO:0000313" key="7">
    <source>
        <dbReference type="EMBL" id="SDO55810.1"/>
    </source>
</evidence>
<dbReference type="InterPro" id="IPR044644">
    <property type="entry name" value="DinF-like"/>
</dbReference>